<dbReference type="EMBL" id="OZ075145">
    <property type="protein sequence ID" value="CAL5045503.1"/>
    <property type="molecule type" value="Genomic_DNA"/>
</dbReference>
<name>A0ABC9DU13_9POAL</name>
<dbReference type="Proteomes" id="UP001497457">
    <property type="component" value="Chromosome 35b"/>
</dbReference>
<accession>A0ABC9DU13</accession>
<proteinExistence type="predicted"/>
<protein>
    <submittedName>
        <fullName evidence="1">Uncharacterized protein</fullName>
    </submittedName>
</protein>
<evidence type="ECO:0000313" key="2">
    <source>
        <dbReference type="Proteomes" id="UP001497457"/>
    </source>
</evidence>
<organism evidence="1 2">
    <name type="scientific">Urochloa decumbens</name>
    <dbReference type="NCBI Taxonomy" id="240449"/>
    <lineage>
        <taxon>Eukaryota</taxon>
        <taxon>Viridiplantae</taxon>
        <taxon>Streptophyta</taxon>
        <taxon>Embryophyta</taxon>
        <taxon>Tracheophyta</taxon>
        <taxon>Spermatophyta</taxon>
        <taxon>Magnoliopsida</taxon>
        <taxon>Liliopsida</taxon>
        <taxon>Poales</taxon>
        <taxon>Poaceae</taxon>
        <taxon>PACMAD clade</taxon>
        <taxon>Panicoideae</taxon>
        <taxon>Panicodae</taxon>
        <taxon>Paniceae</taxon>
        <taxon>Melinidinae</taxon>
        <taxon>Urochloa</taxon>
    </lineage>
</organism>
<reference evidence="1" key="1">
    <citation type="submission" date="2024-10" db="EMBL/GenBank/DDBJ databases">
        <authorList>
            <person name="Ryan C."/>
        </authorList>
    </citation>
    <scope>NUCLEOTIDE SEQUENCE [LARGE SCALE GENOMIC DNA]</scope>
</reference>
<keyword evidence="2" id="KW-1185">Reference proteome</keyword>
<gene>
    <name evidence="1" type="ORF">URODEC1_LOCUS88880</name>
</gene>
<sequence>MAASAERLVPMLAFCEAPFDRTSAPSPSSPARDAQLMEIAKEFAKPSSQRREQAQQQQEKAEAVDSLAIFETVVLQ</sequence>
<dbReference type="AlphaFoldDB" id="A0ABC9DU13"/>
<evidence type="ECO:0000313" key="1">
    <source>
        <dbReference type="EMBL" id="CAL5045503.1"/>
    </source>
</evidence>